<evidence type="ECO:0000313" key="4">
    <source>
        <dbReference type="Proteomes" id="UP001596002"/>
    </source>
</evidence>
<evidence type="ECO:0000256" key="2">
    <source>
        <dbReference type="SAM" id="Coils"/>
    </source>
</evidence>
<dbReference type="RefSeq" id="WP_380029598.1">
    <property type="nucleotide sequence ID" value="NZ_JBHSHC010000157.1"/>
</dbReference>
<keyword evidence="2" id="KW-0175">Coiled coil</keyword>
<dbReference type="Proteomes" id="UP001596002">
    <property type="component" value="Unassembled WGS sequence"/>
</dbReference>
<name>A0ABV9Q7K9_9BACL</name>
<reference evidence="4" key="1">
    <citation type="journal article" date="2019" name="Int. J. Syst. Evol. Microbiol.">
        <title>The Global Catalogue of Microorganisms (GCM) 10K type strain sequencing project: providing services to taxonomists for standard genome sequencing and annotation.</title>
        <authorList>
            <consortium name="The Broad Institute Genomics Platform"/>
            <consortium name="The Broad Institute Genome Sequencing Center for Infectious Disease"/>
            <person name="Wu L."/>
            <person name="Ma J."/>
        </authorList>
    </citation>
    <scope>NUCLEOTIDE SEQUENCE [LARGE SCALE GENOMIC DNA]</scope>
    <source>
        <strain evidence="4">WYCCWR 12678</strain>
    </source>
</reference>
<comment type="caution">
    <text evidence="3">The sequence shown here is derived from an EMBL/GenBank/DDBJ whole genome shotgun (WGS) entry which is preliminary data.</text>
</comment>
<protein>
    <submittedName>
        <fullName evidence="3">DUF881 domain-containing protein</fullName>
    </submittedName>
</protein>
<dbReference type="EMBL" id="JBHSHC010000157">
    <property type="protein sequence ID" value="MFC4770209.1"/>
    <property type="molecule type" value="Genomic_DNA"/>
</dbReference>
<evidence type="ECO:0000313" key="3">
    <source>
        <dbReference type="EMBL" id="MFC4770209.1"/>
    </source>
</evidence>
<evidence type="ECO:0000256" key="1">
    <source>
        <dbReference type="ARBA" id="ARBA00009108"/>
    </source>
</evidence>
<dbReference type="Pfam" id="PF05949">
    <property type="entry name" value="DUF881"/>
    <property type="match status" value="1"/>
</dbReference>
<sequence>MNPAKTKLTVSLTVISLTLGLMMAVQYKNTQKINEQVSWGVSSKDVQQAKEKLAAIQQQNKALENQLNELNKKVVAIEQEAAKYDTTDIQQQLERARILAGTSPVKGPGIVLTIDDSKKATSSPNPVTHDTDVMRIVNEIFLAGAEAVSINGERIGSATGILCVGPTVRVNDRLLTPPYKIEAIGDPATLITGLTFRGGILDELRGKDRALQVQGPKEVALIQMKGYSGDPNKLSSNSVSQ</sequence>
<gene>
    <name evidence="3" type="ORF">ACFO8Q_23310</name>
</gene>
<organism evidence="3 4">
    <name type="scientific">Effusibacillus consociatus</name>
    <dbReference type="NCBI Taxonomy" id="1117041"/>
    <lineage>
        <taxon>Bacteria</taxon>
        <taxon>Bacillati</taxon>
        <taxon>Bacillota</taxon>
        <taxon>Bacilli</taxon>
        <taxon>Bacillales</taxon>
        <taxon>Alicyclobacillaceae</taxon>
        <taxon>Effusibacillus</taxon>
    </lineage>
</organism>
<accession>A0ABV9Q7K9</accession>
<dbReference type="Gene3D" id="3.30.70.1880">
    <property type="entry name" value="Protein of unknown function DUF881"/>
    <property type="match status" value="1"/>
</dbReference>
<keyword evidence="4" id="KW-1185">Reference proteome</keyword>
<feature type="coiled-coil region" evidence="2">
    <location>
        <begin position="46"/>
        <end position="87"/>
    </location>
</feature>
<proteinExistence type="inferred from homology"/>
<dbReference type="PANTHER" id="PTHR37313">
    <property type="entry name" value="UPF0749 PROTEIN RV1825"/>
    <property type="match status" value="1"/>
</dbReference>
<comment type="similarity">
    <text evidence="1">Belongs to the UPF0749 family.</text>
</comment>
<dbReference type="InterPro" id="IPR010273">
    <property type="entry name" value="DUF881"/>
</dbReference>
<dbReference type="PANTHER" id="PTHR37313:SF2">
    <property type="entry name" value="UPF0749 PROTEIN YLXX"/>
    <property type="match status" value="1"/>
</dbReference>